<keyword evidence="3" id="KW-1185">Reference proteome</keyword>
<gene>
    <name evidence="2" type="ORF">ANN_26618</name>
</gene>
<reference evidence="2 3" key="1">
    <citation type="journal article" date="2022" name="Allergy">
        <title>Genome assembly and annotation of Periplaneta americana reveal a comprehensive cockroach allergen profile.</title>
        <authorList>
            <person name="Wang L."/>
            <person name="Xiong Q."/>
            <person name="Saelim N."/>
            <person name="Wang L."/>
            <person name="Nong W."/>
            <person name="Wan A.T."/>
            <person name="Shi M."/>
            <person name="Liu X."/>
            <person name="Cao Q."/>
            <person name="Hui J.H.L."/>
            <person name="Sookrung N."/>
            <person name="Leung T.F."/>
            <person name="Tungtrongchitr A."/>
            <person name="Tsui S.K.W."/>
        </authorList>
    </citation>
    <scope>NUCLEOTIDE SEQUENCE [LARGE SCALE GENOMIC DNA]</scope>
    <source>
        <strain evidence="2">PWHHKU_190912</strain>
    </source>
</reference>
<proteinExistence type="predicted"/>
<feature type="region of interest" description="Disordered" evidence="1">
    <location>
        <begin position="349"/>
        <end position="381"/>
    </location>
</feature>
<comment type="caution">
    <text evidence="2">The sequence shown here is derived from an EMBL/GenBank/DDBJ whole genome shotgun (WGS) entry which is preliminary data.</text>
</comment>
<evidence type="ECO:0000256" key="1">
    <source>
        <dbReference type="SAM" id="MobiDB-lite"/>
    </source>
</evidence>
<name>A0ABQ8RYL8_PERAM</name>
<organism evidence="2 3">
    <name type="scientific">Periplaneta americana</name>
    <name type="common">American cockroach</name>
    <name type="synonym">Blatta americana</name>
    <dbReference type="NCBI Taxonomy" id="6978"/>
    <lineage>
        <taxon>Eukaryota</taxon>
        <taxon>Metazoa</taxon>
        <taxon>Ecdysozoa</taxon>
        <taxon>Arthropoda</taxon>
        <taxon>Hexapoda</taxon>
        <taxon>Insecta</taxon>
        <taxon>Pterygota</taxon>
        <taxon>Neoptera</taxon>
        <taxon>Polyneoptera</taxon>
        <taxon>Dictyoptera</taxon>
        <taxon>Blattodea</taxon>
        <taxon>Blattoidea</taxon>
        <taxon>Blattidae</taxon>
        <taxon>Blattinae</taxon>
        <taxon>Periplaneta</taxon>
    </lineage>
</organism>
<evidence type="ECO:0000313" key="2">
    <source>
        <dbReference type="EMBL" id="KAJ4426819.1"/>
    </source>
</evidence>
<accession>A0ABQ8RYL8</accession>
<evidence type="ECO:0000313" key="3">
    <source>
        <dbReference type="Proteomes" id="UP001148838"/>
    </source>
</evidence>
<feature type="compositionally biased region" description="Low complexity" evidence="1">
    <location>
        <begin position="365"/>
        <end position="381"/>
    </location>
</feature>
<feature type="compositionally biased region" description="Polar residues" evidence="1">
    <location>
        <begin position="349"/>
        <end position="358"/>
    </location>
</feature>
<dbReference type="EMBL" id="JAJSOF020000039">
    <property type="protein sequence ID" value="KAJ4426819.1"/>
    <property type="molecule type" value="Genomic_DNA"/>
</dbReference>
<protein>
    <submittedName>
        <fullName evidence="2">Uncharacterized protein</fullName>
    </submittedName>
</protein>
<dbReference type="Proteomes" id="UP001148838">
    <property type="component" value="Unassembled WGS sequence"/>
</dbReference>
<sequence>MEESAAERTGTASDLISELLQSSNYIKVNDIRASEKINTFASAHFSQFRHTSPQVPSFGHGSLYDVMWLADEPREFNLPTLPQRRITYVPEKLPSKYGVHSEEYVPIRTYLLTLTSTVNMETKHLICVVECCRTQPMITNTLSTTWPSKTQFERGYGSTQTVQTAIRCYDVQVIPSLSLQKMFKMSITQTHLLLEYRFHIDVSLTCEHDPKRQEYCNAFGNKLPHLNAIDMARDRTRNLVHRRPTLYQLANQTDYLPVSIETFEKYTNDTGHLYVQLYPWYYMPSSLHKILIHGGKISETAILPIGMLSEDAQETRHKDLRKSIDIKVQENQNYKLRKIKLLQVPAASANNSTAQLQPQDEDDSSASGSDTSGDTTDASDF</sequence>